<feature type="domain" description="Cytosol aminopeptidase" evidence="6">
    <location>
        <begin position="309"/>
        <end position="316"/>
    </location>
</feature>
<evidence type="ECO:0000259" key="6">
    <source>
        <dbReference type="PROSITE" id="PS00631"/>
    </source>
</evidence>
<name>A0ABV3XXD3_9RHOB</name>
<keyword evidence="3" id="KW-0645">Protease</keyword>
<keyword evidence="5" id="KW-0464">Manganese</keyword>
<evidence type="ECO:0000256" key="5">
    <source>
        <dbReference type="ARBA" id="ARBA00023211"/>
    </source>
</evidence>
<keyword evidence="2 7" id="KW-0031">Aminopeptidase</keyword>
<evidence type="ECO:0000256" key="4">
    <source>
        <dbReference type="ARBA" id="ARBA00022801"/>
    </source>
</evidence>
<reference evidence="7 8" key="1">
    <citation type="submission" date="2024-06" db="EMBL/GenBank/DDBJ databases">
        <title>Genome of Rhodovulum iodosum, a marine photoferrotroph.</title>
        <authorList>
            <person name="Bianchini G."/>
            <person name="Nikeleit V."/>
            <person name="Kappler A."/>
            <person name="Bryce C."/>
            <person name="Sanchez-Baracaldo P."/>
        </authorList>
    </citation>
    <scope>NUCLEOTIDE SEQUENCE [LARGE SCALE GENOMIC DNA]</scope>
    <source>
        <strain evidence="7 8">UT/N1</strain>
    </source>
</reference>
<dbReference type="Proteomes" id="UP001560019">
    <property type="component" value="Unassembled WGS sequence"/>
</dbReference>
<dbReference type="Gene3D" id="3.40.630.10">
    <property type="entry name" value="Zn peptidases"/>
    <property type="match status" value="1"/>
</dbReference>
<dbReference type="GO" id="GO:0004177">
    <property type="term" value="F:aminopeptidase activity"/>
    <property type="evidence" value="ECO:0007669"/>
    <property type="project" value="UniProtKB-KW"/>
</dbReference>
<evidence type="ECO:0000256" key="1">
    <source>
        <dbReference type="ARBA" id="ARBA00009528"/>
    </source>
</evidence>
<dbReference type="PANTHER" id="PTHR11963">
    <property type="entry name" value="LEUCINE AMINOPEPTIDASE-RELATED"/>
    <property type="match status" value="1"/>
</dbReference>
<dbReference type="Gene3D" id="3.40.220.10">
    <property type="entry name" value="Leucine Aminopeptidase, subunit E, domain 1"/>
    <property type="match status" value="1"/>
</dbReference>
<dbReference type="CDD" id="cd00433">
    <property type="entry name" value="Peptidase_M17"/>
    <property type="match status" value="1"/>
</dbReference>
<dbReference type="SUPFAM" id="SSF53187">
    <property type="entry name" value="Zn-dependent exopeptidases"/>
    <property type="match status" value="1"/>
</dbReference>
<dbReference type="InterPro" id="IPR011356">
    <property type="entry name" value="Leucine_aapep/pepB"/>
</dbReference>
<dbReference type="InterPro" id="IPR048816">
    <property type="entry name" value="Peptidase_M17_N_1"/>
</dbReference>
<evidence type="ECO:0000313" key="7">
    <source>
        <dbReference type="EMBL" id="MEX5730036.1"/>
    </source>
</evidence>
<dbReference type="InterPro" id="IPR000819">
    <property type="entry name" value="Peptidase_M17_C"/>
</dbReference>
<sequence>MTLGFAAPDLPATPLFVIEEAELEDWRAGLPATQAAWLAETGFSARLGEAQPMPGPGGAVAGVALGYGSAAARTRGRFHLAAAAARLPGGAYRLAEWPEGMALEEEALGWLLAGYRFDRYRKPDPRDPARLQPPEGFDAARIEAIASGEALTRDLINTPAADMGPAALEDAFFALAGRFGAEASAVRGDDLLAQNFPLIHAVGRAGPQPPRLLEMRWGSAGPRLTLVGKGVCFDTGGLNLKPGSSMGLMKKDMGGSATVLGLAQTIMALGLPLRLRVLVPAVENSVSSTSFRPQDILTARNGLTVEVNNTDAEGRLVLADALALAAEEDSDLTVSMATLTGAARVAVGPDIAPFYTDADAAAAALAEAGARVADPVWRMPFHAPYEAMIEPGIADLDNAPAGGFAGSITAALFLRRFAGAARYIHFDIYGWQPKDAPARPKGGVGQGARALLDALPGLLGL</sequence>
<protein>
    <submittedName>
        <fullName evidence="7">Leucyl aminopeptidase</fullName>
    </submittedName>
</protein>
<dbReference type="PRINTS" id="PR00481">
    <property type="entry name" value="LAMNOPPTDASE"/>
</dbReference>
<organism evidence="7 8">
    <name type="scientific">Rhodovulum iodosum</name>
    <dbReference type="NCBI Taxonomy" id="68291"/>
    <lineage>
        <taxon>Bacteria</taxon>
        <taxon>Pseudomonadati</taxon>
        <taxon>Pseudomonadota</taxon>
        <taxon>Alphaproteobacteria</taxon>
        <taxon>Rhodobacterales</taxon>
        <taxon>Paracoccaceae</taxon>
        <taxon>Rhodovulum</taxon>
    </lineage>
</organism>
<proteinExistence type="inferred from homology"/>
<dbReference type="Pfam" id="PF00883">
    <property type="entry name" value="Peptidase_M17"/>
    <property type="match status" value="1"/>
</dbReference>
<dbReference type="RefSeq" id="WP_125403009.1">
    <property type="nucleotide sequence ID" value="NZ_JBEHHI010000003.1"/>
</dbReference>
<comment type="similarity">
    <text evidence="1">Belongs to the peptidase M17 family.</text>
</comment>
<gene>
    <name evidence="7" type="ORF">Ga0609869_003389</name>
</gene>
<evidence type="ECO:0000256" key="3">
    <source>
        <dbReference type="ARBA" id="ARBA00022670"/>
    </source>
</evidence>
<dbReference type="PROSITE" id="PS00631">
    <property type="entry name" value="CYTOSOL_AP"/>
    <property type="match status" value="1"/>
</dbReference>
<keyword evidence="4" id="KW-0378">Hydrolase</keyword>
<dbReference type="PANTHER" id="PTHR11963:SF20">
    <property type="entry name" value="PEPTIDASE B"/>
    <property type="match status" value="1"/>
</dbReference>
<keyword evidence="8" id="KW-1185">Reference proteome</keyword>
<dbReference type="EMBL" id="JBEHHI010000003">
    <property type="protein sequence ID" value="MEX5730036.1"/>
    <property type="molecule type" value="Genomic_DNA"/>
</dbReference>
<evidence type="ECO:0000256" key="2">
    <source>
        <dbReference type="ARBA" id="ARBA00022438"/>
    </source>
</evidence>
<dbReference type="InterPro" id="IPR043472">
    <property type="entry name" value="Macro_dom-like"/>
</dbReference>
<dbReference type="SUPFAM" id="SSF52949">
    <property type="entry name" value="Macro domain-like"/>
    <property type="match status" value="1"/>
</dbReference>
<accession>A0ABV3XXD3</accession>
<comment type="caution">
    <text evidence="7">The sequence shown here is derived from an EMBL/GenBank/DDBJ whole genome shotgun (WGS) entry which is preliminary data.</text>
</comment>
<dbReference type="Pfam" id="PF21337">
    <property type="entry name" value="Peptidase_M17_N_1"/>
    <property type="match status" value="1"/>
</dbReference>
<evidence type="ECO:0000313" key="8">
    <source>
        <dbReference type="Proteomes" id="UP001560019"/>
    </source>
</evidence>